<organism evidence="1 2">
    <name type="scientific">Candidatus Nitrosymbiomonas proteolyticus</name>
    <dbReference type="NCBI Taxonomy" id="2608984"/>
    <lineage>
        <taxon>Bacteria</taxon>
        <taxon>Bacillati</taxon>
        <taxon>Armatimonadota</taxon>
        <taxon>Armatimonadota incertae sedis</taxon>
        <taxon>Candidatus Nitrosymbiomonas</taxon>
    </lineage>
</organism>
<dbReference type="KEGG" id="npy:NPRO_13430"/>
<name>A0A809RAS3_9BACT</name>
<dbReference type="Proteomes" id="UP000662873">
    <property type="component" value="Chromosome"/>
</dbReference>
<accession>A0A809RAS3</accession>
<protein>
    <submittedName>
        <fullName evidence="1">Uncharacterized protein</fullName>
    </submittedName>
</protein>
<proteinExistence type="predicted"/>
<evidence type="ECO:0000313" key="1">
    <source>
        <dbReference type="EMBL" id="BBO23748.1"/>
    </source>
</evidence>
<sequence length="768" mass="83988">MLSRSHYRALACAAVLATFAIGWSQENDRKITLNAGVTTIRNLMPLLQQASGVTFGVGTSTADEVVCVDVRDVSLSEVMNRLAEAVGAAWERDSAGYRLVYPSELVKKQDREYLAFRTERILEELQAQSIRLSLEPKLDSDLVRAEMLRRQESERAIREAIRNQQPPPFNAAQASGRSVLEPAHRALIRALRAMGGDMLAALAEGRREVYALTPTRVQKKLPTSIKNIIEQFIAENNEFAELYGESRESEAESDSVIVIGGQSPRRKITGPLSEVHLILERGIRESDIRARIRFFGGEGNAIAQAFQQLAIAEDLRVRTEPEGLSTTPIAVSDLAKEHAALLSTSTGASQRMAFVTTSQGQMATLTVSGDSDSGERLNLSDELKALLRQPATRDPLSFAVAELLAAMNPERKLQFVACLPDRVLFDLNQRAIQGTNLQDVYRILVRFHTMDVTISDGWLTVRPKYPSKDRFWRVDRKALQSLIASTVSNGHASLDALGTYATGAPQPASSRSIESAYLRGINRQAGQAFSQVIPNWNMLKLYHSLGTARIRALAQGAPLQLSSLTASQMALVTQMTYHEARGPAFERPRQQPRGGQGATEYVVRSVTAVALGPGMAFETVGGGLLDERTEFLPNGVPRDGILTLNWTEEPAVLAASSQDPEGGRFYSAGEFGMLSGMLGAGNSPISSMTPNYDRFKPSRVTQLVFTFRYSPNASLTRQLSDATTVPGAQFGTLGQMPAEFRRRVEQFQRMGGAALGVERRGPPPPPSS</sequence>
<dbReference type="EMBL" id="AP021858">
    <property type="protein sequence ID" value="BBO23748.1"/>
    <property type="molecule type" value="Genomic_DNA"/>
</dbReference>
<dbReference type="AlphaFoldDB" id="A0A809RAS3"/>
<gene>
    <name evidence="1" type="ORF">NPRO_13430</name>
</gene>
<reference evidence="1" key="1">
    <citation type="journal article" name="DNA Res.">
        <title>The physiological potential of anammox bacteria as revealed by their core genome structure.</title>
        <authorList>
            <person name="Okubo T."/>
            <person name="Toyoda A."/>
            <person name="Fukuhara K."/>
            <person name="Uchiyama I."/>
            <person name="Harigaya Y."/>
            <person name="Kuroiwa M."/>
            <person name="Suzuki T."/>
            <person name="Murakami Y."/>
            <person name="Suwa Y."/>
            <person name="Takami H."/>
        </authorList>
    </citation>
    <scope>NUCLEOTIDE SEQUENCE</scope>
    <source>
        <strain evidence="1">317325-2</strain>
    </source>
</reference>
<evidence type="ECO:0000313" key="2">
    <source>
        <dbReference type="Proteomes" id="UP000662873"/>
    </source>
</evidence>